<dbReference type="PANTHER" id="PTHR43861">
    <property type="entry name" value="TRANS-ACONITATE 2-METHYLTRANSFERASE-RELATED"/>
    <property type="match status" value="1"/>
</dbReference>
<organism evidence="3 4">
    <name type="scientific">Janibacter indicus</name>
    <dbReference type="NCBI Taxonomy" id="857417"/>
    <lineage>
        <taxon>Bacteria</taxon>
        <taxon>Bacillati</taxon>
        <taxon>Actinomycetota</taxon>
        <taxon>Actinomycetes</taxon>
        <taxon>Micrococcales</taxon>
        <taxon>Intrasporangiaceae</taxon>
        <taxon>Janibacter</taxon>
    </lineage>
</organism>
<dbReference type="Proteomes" id="UP000182938">
    <property type="component" value="Chromosome"/>
</dbReference>
<evidence type="ECO:0000313" key="4">
    <source>
        <dbReference type="Proteomes" id="UP000182938"/>
    </source>
</evidence>
<gene>
    <name evidence="3" type="ORF">ASJ30_05360</name>
</gene>
<dbReference type="KEGG" id="jte:ASJ30_05360"/>
<accession>A0A1L3MFT2</accession>
<dbReference type="Pfam" id="PF13489">
    <property type="entry name" value="Methyltransf_23"/>
    <property type="match status" value="1"/>
</dbReference>
<sequence length="435" mass="46907">MPAVSASTMPTSPDWDLVRRAEGPRAPLADRVASELERGRRDYAPPEVGSDVVSDKVRRVQEDAYNRARLERIADVVLPGEELVEVGCGAGFVAARALAAGAASYRAMDLEASCVRRTGRLLDALGHEDRVRSIVEKDLYTLEPGDLDDASLVICSEVVEHVPDPELALETLGRALPEDADLLFTVPLLGRLEQVWGHLSIFTAERLQSMLERAGLEALHVEPLADRWVLVVAGHPGGSQRRTARVEQLLAAGSRHPEVRRDEEPPATPPQPTRFDNVPLGSLDVSAVSSSRAAVEVTPPTPDEGSAAATVTAAGSPLPWRRATGGLALSLADVDPVQGVRLELEVDSLADVTAVTVTFPGAASGRSATWTWSPSRRDVQSHRRRTFSLRPGRSITPFAAPRSADLTGARRVEVTLTVRPGRTAHLDLSRIAWIR</sequence>
<protein>
    <recommendedName>
        <fullName evidence="5">Methyltransferase domain-containing protein</fullName>
    </recommendedName>
</protein>
<evidence type="ECO:0000256" key="2">
    <source>
        <dbReference type="SAM" id="MobiDB-lite"/>
    </source>
</evidence>
<dbReference type="Gene3D" id="3.40.50.150">
    <property type="entry name" value="Vaccinia Virus protein VP39"/>
    <property type="match status" value="1"/>
</dbReference>
<dbReference type="PANTHER" id="PTHR43861:SF3">
    <property type="entry name" value="PUTATIVE (AFU_ORTHOLOGUE AFUA_2G14390)-RELATED"/>
    <property type="match status" value="1"/>
</dbReference>
<feature type="compositionally biased region" description="Low complexity" evidence="2">
    <location>
        <begin position="285"/>
        <end position="297"/>
    </location>
</feature>
<dbReference type="InterPro" id="IPR029063">
    <property type="entry name" value="SAM-dependent_MTases_sf"/>
</dbReference>
<dbReference type="EMBL" id="CP013290">
    <property type="protein sequence ID" value="APH01036.1"/>
    <property type="molecule type" value="Genomic_DNA"/>
</dbReference>
<keyword evidence="1" id="KW-0808">Transferase</keyword>
<feature type="compositionally biased region" description="Polar residues" evidence="2">
    <location>
        <begin position="1"/>
        <end position="11"/>
    </location>
</feature>
<feature type="region of interest" description="Disordered" evidence="2">
    <location>
        <begin position="252"/>
        <end position="312"/>
    </location>
</feature>
<feature type="compositionally biased region" description="Basic and acidic residues" evidence="2">
    <location>
        <begin position="255"/>
        <end position="264"/>
    </location>
</feature>
<keyword evidence="4" id="KW-1185">Reference proteome</keyword>
<dbReference type="AlphaFoldDB" id="A0A1L3MFT2"/>
<proteinExistence type="predicted"/>
<evidence type="ECO:0000313" key="3">
    <source>
        <dbReference type="EMBL" id="APH01036.1"/>
    </source>
</evidence>
<evidence type="ECO:0008006" key="5">
    <source>
        <dbReference type="Google" id="ProtNLM"/>
    </source>
</evidence>
<reference evidence="3 4" key="1">
    <citation type="submission" date="2015-11" db="EMBL/GenBank/DDBJ databases">
        <authorList>
            <person name="Zhang Y."/>
            <person name="Guo Z."/>
        </authorList>
    </citation>
    <scope>NUCLEOTIDE SEQUENCE [LARGE SCALE GENOMIC DNA]</scope>
    <source>
        <strain evidence="3 4">YFY001</strain>
    </source>
</reference>
<dbReference type="GO" id="GO:0016740">
    <property type="term" value="F:transferase activity"/>
    <property type="evidence" value="ECO:0007669"/>
    <property type="project" value="UniProtKB-KW"/>
</dbReference>
<dbReference type="SUPFAM" id="SSF53335">
    <property type="entry name" value="S-adenosyl-L-methionine-dependent methyltransferases"/>
    <property type="match status" value="1"/>
</dbReference>
<feature type="region of interest" description="Disordered" evidence="2">
    <location>
        <begin position="1"/>
        <end position="21"/>
    </location>
</feature>
<evidence type="ECO:0000256" key="1">
    <source>
        <dbReference type="ARBA" id="ARBA00022679"/>
    </source>
</evidence>
<name>A0A1L3MFT2_9MICO</name>